<protein>
    <submittedName>
        <fullName evidence="2">Uncharacterized protein</fullName>
    </submittedName>
</protein>
<feature type="chain" id="PRO_5005270745" evidence="1">
    <location>
        <begin position="19"/>
        <end position="120"/>
    </location>
</feature>
<reference evidence="3" key="2">
    <citation type="journal article" date="2009" name="Genome Res.">
        <title>Comparative genomic analyses of the human fungal pathogens Coccidioides and their relatives.</title>
        <authorList>
            <person name="Sharpton T.J."/>
            <person name="Stajich J.E."/>
            <person name="Rounsley S.D."/>
            <person name="Gardner M.J."/>
            <person name="Wortman J.R."/>
            <person name="Jordar V.S."/>
            <person name="Maiti R."/>
            <person name="Kodira C.D."/>
            <person name="Neafsey D.E."/>
            <person name="Zeng Q."/>
            <person name="Hung C.-Y."/>
            <person name="McMahan C."/>
            <person name="Muszewska A."/>
            <person name="Grynberg M."/>
            <person name="Mandel M.A."/>
            <person name="Kellner E.M."/>
            <person name="Barker B.M."/>
            <person name="Galgiani J.N."/>
            <person name="Orbach M.J."/>
            <person name="Kirkland T.N."/>
            <person name="Cole G.T."/>
            <person name="Henn M.R."/>
            <person name="Birren B.W."/>
            <person name="Taylor J.W."/>
        </authorList>
    </citation>
    <scope>NUCLEOTIDE SEQUENCE [LARGE SCALE GENOMIC DNA]</scope>
    <source>
        <strain evidence="3">RMSCC 3488</strain>
    </source>
</reference>
<dbReference type="OrthoDB" id="10516075at2759"/>
<reference evidence="3" key="3">
    <citation type="journal article" date="2010" name="Genome Res.">
        <title>Population genomic sequencing of Coccidioides fungi reveals recent hybridization and transposon control.</title>
        <authorList>
            <person name="Neafsey D.E."/>
            <person name="Barker B.M."/>
            <person name="Sharpton T.J."/>
            <person name="Stajich J.E."/>
            <person name="Park D.J."/>
            <person name="Whiston E."/>
            <person name="Hung C.-Y."/>
            <person name="McMahan C."/>
            <person name="White J."/>
            <person name="Sykes S."/>
            <person name="Heiman D."/>
            <person name="Young S."/>
            <person name="Zeng Q."/>
            <person name="Abouelleil A."/>
            <person name="Aftuck L."/>
            <person name="Bessette D."/>
            <person name="Brown A."/>
            <person name="FitzGerald M."/>
            <person name="Lui A."/>
            <person name="Macdonald J.P."/>
            <person name="Priest M."/>
            <person name="Orbach M.J."/>
            <person name="Galgiani J.N."/>
            <person name="Kirkland T.N."/>
            <person name="Cole G.T."/>
            <person name="Birren B.W."/>
            <person name="Henn M.R."/>
            <person name="Taylor J.W."/>
            <person name="Rounsley S.D."/>
        </authorList>
    </citation>
    <scope>NUCLEOTIDE SEQUENCE [LARGE SCALE GENOMIC DNA]</scope>
    <source>
        <strain evidence="3">RMSCC 3488</strain>
    </source>
</reference>
<dbReference type="EMBL" id="DS268109">
    <property type="protein sequence ID" value="KMM64944.1"/>
    <property type="molecule type" value="Genomic_DNA"/>
</dbReference>
<keyword evidence="1" id="KW-0732">Signal</keyword>
<evidence type="ECO:0000313" key="3">
    <source>
        <dbReference type="Proteomes" id="UP000054567"/>
    </source>
</evidence>
<evidence type="ECO:0000256" key="1">
    <source>
        <dbReference type="SAM" id="SignalP"/>
    </source>
</evidence>
<proteinExistence type="predicted"/>
<dbReference type="VEuPathDB" id="FungiDB:CPAG_01296"/>
<accession>A0A0J6F7M7</accession>
<reference evidence="2 3" key="1">
    <citation type="submission" date="2007-06" db="EMBL/GenBank/DDBJ databases">
        <title>The Genome Sequence of Coccidioides posadasii RMSCC_3488.</title>
        <authorList>
            <consortium name="Coccidioides Genome Resources Consortium"/>
            <consortium name="The Broad Institute Genome Sequencing Platform"/>
            <person name="Henn M.R."/>
            <person name="Sykes S."/>
            <person name="Young S."/>
            <person name="Jaffe D."/>
            <person name="Berlin A."/>
            <person name="Alvarez P."/>
            <person name="Butler J."/>
            <person name="Gnerre S."/>
            <person name="Grabherr M."/>
            <person name="Mauceli E."/>
            <person name="Brockman W."/>
            <person name="Kodira C."/>
            <person name="Alvarado L."/>
            <person name="Zeng Q."/>
            <person name="Crawford M."/>
            <person name="Antoine C."/>
            <person name="Devon K."/>
            <person name="Galgiani J."/>
            <person name="Orsborn K."/>
            <person name="Lewis M.L."/>
            <person name="Nusbaum C."/>
            <person name="Galagan J."/>
            <person name="Birren B."/>
        </authorList>
    </citation>
    <scope>NUCLEOTIDE SEQUENCE [LARGE SCALE GENOMIC DNA]</scope>
    <source>
        <strain evidence="2 3">RMSCC 3488</strain>
    </source>
</reference>
<sequence>MKLSILIASLASLSGALADRVDLWERPNFRGPHATYVSASMPLLSSEAGKRGNLWGVILKANIKIIQTLGGRNRGIMAVPFVFRSYSWHRTEGSTCCAGFCKGNMPLRFRTWCGSGYHPL</sequence>
<evidence type="ECO:0000313" key="2">
    <source>
        <dbReference type="EMBL" id="KMM64944.1"/>
    </source>
</evidence>
<dbReference type="AlphaFoldDB" id="A0A0J6F7M7"/>
<organism evidence="2 3">
    <name type="scientific">Coccidioides posadasii RMSCC 3488</name>
    <dbReference type="NCBI Taxonomy" id="454284"/>
    <lineage>
        <taxon>Eukaryota</taxon>
        <taxon>Fungi</taxon>
        <taxon>Dikarya</taxon>
        <taxon>Ascomycota</taxon>
        <taxon>Pezizomycotina</taxon>
        <taxon>Eurotiomycetes</taxon>
        <taxon>Eurotiomycetidae</taxon>
        <taxon>Onygenales</taxon>
        <taxon>Onygenaceae</taxon>
        <taxon>Coccidioides</taxon>
    </lineage>
</organism>
<name>A0A0J6F7M7_COCPO</name>
<feature type="signal peptide" evidence="1">
    <location>
        <begin position="1"/>
        <end position="18"/>
    </location>
</feature>
<gene>
    <name evidence="2" type="ORF">CPAG_01296</name>
</gene>
<dbReference type="Proteomes" id="UP000054567">
    <property type="component" value="Unassembled WGS sequence"/>
</dbReference>